<dbReference type="InterPro" id="IPR036217">
    <property type="entry name" value="MethylDNA_cys_MeTrfase_DNAb"/>
</dbReference>
<comment type="miscellaneous">
    <text evidence="9">This enzyme catalyzes only one turnover and therefore is not strictly catalytic. According to one definition, an enzyme is a biocatalyst that acts repeatedly and over many reaction cycles.</text>
</comment>
<dbReference type="AlphaFoldDB" id="A0A1S1ZP24"/>
<keyword evidence="6 9" id="KW-0227">DNA damage</keyword>
<evidence type="ECO:0000256" key="6">
    <source>
        <dbReference type="ARBA" id="ARBA00022763"/>
    </source>
</evidence>
<dbReference type="SUPFAM" id="SSF46767">
    <property type="entry name" value="Methylated DNA-protein cysteine methyltransferase, C-terminal domain"/>
    <property type="match status" value="1"/>
</dbReference>
<dbReference type="GO" id="GO:0005737">
    <property type="term" value="C:cytoplasm"/>
    <property type="evidence" value="ECO:0007669"/>
    <property type="project" value="UniProtKB-SubCell"/>
</dbReference>
<dbReference type="GO" id="GO:0032259">
    <property type="term" value="P:methylation"/>
    <property type="evidence" value="ECO:0007669"/>
    <property type="project" value="UniProtKB-KW"/>
</dbReference>
<protein>
    <recommendedName>
        <fullName evidence="9">Methylated-DNA--protein-cysteine methyltransferase</fullName>
        <ecNumber evidence="9">2.1.1.63</ecNumber>
    </recommendedName>
    <alternativeName>
        <fullName evidence="9">6-O-methylguanine-DNA methyltransferase</fullName>
        <shortName evidence="9">MGMT</shortName>
    </alternativeName>
    <alternativeName>
        <fullName evidence="9">O-6-methylguanine-DNA-alkyltransferase</fullName>
    </alternativeName>
</protein>
<keyword evidence="3 9" id="KW-0963">Cytoplasm</keyword>
<dbReference type="FunFam" id="1.10.10.10:FF:000214">
    <property type="entry name" value="Methylated-DNA--protein-cysteine methyltransferase"/>
    <property type="match status" value="1"/>
</dbReference>
<comment type="caution">
    <text evidence="13">The sequence shown here is derived from an EMBL/GenBank/DDBJ whole genome shotgun (WGS) entry which is preliminary data.</text>
</comment>
<dbReference type="InterPro" id="IPR036631">
    <property type="entry name" value="MGMT_N_sf"/>
</dbReference>
<evidence type="ECO:0000256" key="2">
    <source>
        <dbReference type="ARBA" id="ARBA00008711"/>
    </source>
</evidence>
<dbReference type="NCBIfam" id="TIGR00589">
    <property type="entry name" value="ogt"/>
    <property type="match status" value="1"/>
</dbReference>
<comment type="similarity">
    <text evidence="2 9">Belongs to the MGMT family.</text>
</comment>
<dbReference type="EC" id="2.1.1.63" evidence="9"/>
<dbReference type="EMBL" id="NSGR01000009">
    <property type="protein sequence ID" value="PCH11456.1"/>
    <property type="molecule type" value="Genomic_DNA"/>
</dbReference>
<dbReference type="Gene3D" id="1.10.10.10">
    <property type="entry name" value="Winged helix-like DNA-binding domain superfamily/Winged helix DNA-binding domain"/>
    <property type="match status" value="1"/>
</dbReference>
<keyword evidence="5 9" id="KW-0808">Transferase</keyword>
<evidence type="ECO:0000256" key="9">
    <source>
        <dbReference type="HAMAP-Rule" id="MF_00772"/>
    </source>
</evidence>
<proteinExistence type="inferred from homology"/>
<comment type="subcellular location">
    <subcellularLocation>
        <location evidence="9">Cytoplasm</location>
    </subcellularLocation>
</comment>
<dbReference type="InterPro" id="IPR036388">
    <property type="entry name" value="WH-like_DNA-bd_sf"/>
</dbReference>
<dbReference type="Proteomes" id="UP001180515">
    <property type="component" value="Unassembled WGS sequence"/>
</dbReference>
<evidence type="ECO:0000256" key="7">
    <source>
        <dbReference type="ARBA" id="ARBA00023204"/>
    </source>
</evidence>
<dbReference type="PROSITE" id="PS00374">
    <property type="entry name" value="MGMT"/>
    <property type="match status" value="1"/>
</dbReference>
<name>A0A1S1ZP24_9STRE</name>
<dbReference type="EMBL" id="JARQAG010000001">
    <property type="protein sequence ID" value="MDT2730726.1"/>
    <property type="molecule type" value="Genomic_DNA"/>
</dbReference>
<dbReference type="RefSeq" id="WP_003103208.1">
    <property type="nucleotide sequence ID" value="NZ_JARQAG010000001.1"/>
</dbReference>
<dbReference type="PANTHER" id="PTHR10815:SF5">
    <property type="entry name" value="METHYLATED-DNA--PROTEIN-CYSTEINE METHYLTRANSFERASE"/>
    <property type="match status" value="1"/>
</dbReference>
<dbReference type="PANTHER" id="PTHR10815">
    <property type="entry name" value="METHYLATED-DNA--PROTEIN-CYSTEINE METHYLTRANSFERASE"/>
    <property type="match status" value="1"/>
</dbReference>
<evidence type="ECO:0000256" key="5">
    <source>
        <dbReference type="ARBA" id="ARBA00022679"/>
    </source>
</evidence>
<sequence length="166" mass="18226">MTLYHTSYQSPLGPMSLVADDSNILGAWFIDQKYFQAGLKQPVFLEKKTHVLQQAINWLDTYFSGEIPVKATFLKAQASDFQAKVWDQLLNIPLGQTSSYGAIAKAIDCASAQAVGGAVGRNPLSIFVPCHRVLASDGSLNGYAGGLDKKEWLLNHEKEILRKAKI</sequence>
<accession>A0A1S1ZP24</accession>
<keyword evidence="7 9" id="KW-0234">DNA repair</keyword>
<feature type="active site" description="Nucleophile; methyl group acceptor" evidence="9">
    <location>
        <position position="130"/>
    </location>
</feature>
<reference evidence="12" key="2">
    <citation type="submission" date="2023-03" db="EMBL/GenBank/DDBJ databases">
        <authorList>
            <person name="Shen W."/>
            <person name="Cai J."/>
        </authorList>
    </citation>
    <scope>NUCLEOTIDE SEQUENCE</scope>
    <source>
        <strain evidence="12">P82-2</strain>
    </source>
</reference>
<dbReference type="InterPro" id="IPR008332">
    <property type="entry name" value="MethylG_MeTrfase_N"/>
</dbReference>
<evidence type="ECO:0000313" key="13">
    <source>
        <dbReference type="EMBL" id="PCH11456.1"/>
    </source>
</evidence>
<dbReference type="InterPro" id="IPR014048">
    <property type="entry name" value="MethylDNA_cys_MeTrfase_DNA-bd"/>
</dbReference>
<evidence type="ECO:0000256" key="4">
    <source>
        <dbReference type="ARBA" id="ARBA00022603"/>
    </source>
</evidence>
<reference evidence="13 14" key="1">
    <citation type="submission" date="2016-06" db="EMBL/GenBank/DDBJ databases">
        <authorList>
            <person name="Haines A.N."/>
            <person name="Council K.R."/>
        </authorList>
    </citation>
    <scope>NUCLEOTIDE SEQUENCE [LARGE SCALE GENOMIC DNA]</scope>
    <source>
        <strain evidence="13 14">SP158-29</strain>
    </source>
</reference>
<evidence type="ECO:0000313" key="12">
    <source>
        <dbReference type="EMBL" id="MDT2730726.1"/>
    </source>
</evidence>
<dbReference type="GO" id="GO:0006307">
    <property type="term" value="P:DNA alkylation repair"/>
    <property type="evidence" value="ECO:0007669"/>
    <property type="project" value="UniProtKB-UniRule"/>
</dbReference>
<dbReference type="Proteomes" id="UP000217465">
    <property type="component" value="Unassembled WGS sequence"/>
</dbReference>
<evidence type="ECO:0000259" key="10">
    <source>
        <dbReference type="Pfam" id="PF01035"/>
    </source>
</evidence>
<dbReference type="Pfam" id="PF02870">
    <property type="entry name" value="Methyltransf_1N"/>
    <property type="match status" value="1"/>
</dbReference>
<comment type="catalytic activity">
    <reaction evidence="8 9">
        <text>a 6-O-methyl-2'-deoxyguanosine in DNA + L-cysteinyl-[protein] = S-methyl-L-cysteinyl-[protein] + a 2'-deoxyguanosine in DNA</text>
        <dbReference type="Rhea" id="RHEA:24000"/>
        <dbReference type="Rhea" id="RHEA-COMP:10131"/>
        <dbReference type="Rhea" id="RHEA-COMP:10132"/>
        <dbReference type="Rhea" id="RHEA-COMP:11367"/>
        <dbReference type="Rhea" id="RHEA-COMP:11368"/>
        <dbReference type="ChEBI" id="CHEBI:29950"/>
        <dbReference type="ChEBI" id="CHEBI:82612"/>
        <dbReference type="ChEBI" id="CHEBI:85445"/>
        <dbReference type="ChEBI" id="CHEBI:85448"/>
        <dbReference type="EC" id="2.1.1.63"/>
    </reaction>
</comment>
<evidence type="ECO:0000256" key="8">
    <source>
        <dbReference type="ARBA" id="ARBA00049348"/>
    </source>
</evidence>
<dbReference type="GeneID" id="61421120"/>
<feature type="domain" description="Methylguanine DNA methyltransferase ribonuclease-like" evidence="11">
    <location>
        <begin position="3"/>
        <end position="69"/>
    </location>
</feature>
<evidence type="ECO:0000256" key="1">
    <source>
        <dbReference type="ARBA" id="ARBA00001286"/>
    </source>
</evidence>
<comment type="function">
    <text evidence="9">Involved in the cellular defense against the biological effects of O6-methylguanine (O6-MeG) and O4-methylthymine (O4-MeT) in DNA. Repairs the methylated nucleobase in DNA by stoichiometrically transferring the methyl group to a cysteine residue in the enzyme. This is a suicide reaction: the enzyme is irreversibly inactivated.</text>
</comment>
<gene>
    <name evidence="13" type="primary">ogt</name>
    <name evidence="13" type="ORF">A9Y57_01760</name>
    <name evidence="12" type="ORF">P7G31_00470</name>
</gene>
<dbReference type="SUPFAM" id="SSF53155">
    <property type="entry name" value="Methylated DNA-protein cysteine methyltransferase domain"/>
    <property type="match status" value="1"/>
</dbReference>
<evidence type="ECO:0000256" key="3">
    <source>
        <dbReference type="ARBA" id="ARBA00022490"/>
    </source>
</evidence>
<keyword evidence="4 9" id="KW-0489">Methyltransferase</keyword>
<dbReference type="HAMAP" id="MF_00772">
    <property type="entry name" value="OGT"/>
    <property type="match status" value="1"/>
</dbReference>
<dbReference type="Gene3D" id="3.30.160.70">
    <property type="entry name" value="Methylated DNA-protein cysteine methyltransferase domain"/>
    <property type="match status" value="1"/>
</dbReference>
<feature type="domain" description="Methylated-DNA-[protein]-cysteine S-methyltransferase DNA binding" evidence="10">
    <location>
        <begin position="80"/>
        <end position="158"/>
    </location>
</feature>
<evidence type="ECO:0000259" key="11">
    <source>
        <dbReference type="Pfam" id="PF02870"/>
    </source>
</evidence>
<dbReference type="InterPro" id="IPR001497">
    <property type="entry name" value="MethylDNA_cys_MeTrfase_AS"/>
</dbReference>
<dbReference type="CDD" id="cd06445">
    <property type="entry name" value="ATase"/>
    <property type="match status" value="1"/>
</dbReference>
<dbReference type="InterPro" id="IPR023546">
    <property type="entry name" value="MGMT"/>
</dbReference>
<comment type="catalytic activity">
    <reaction evidence="1 9">
        <text>a 4-O-methyl-thymidine in DNA + L-cysteinyl-[protein] = a thymidine in DNA + S-methyl-L-cysteinyl-[protein]</text>
        <dbReference type="Rhea" id="RHEA:53428"/>
        <dbReference type="Rhea" id="RHEA-COMP:10131"/>
        <dbReference type="Rhea" id="RHEA-COMP:10132"/>
        <dbReference type="Rhea" id="RHEA-COMP:13555"/>
        <dbReference type="Rhea" id="RHEA-COMP:13556"/>
        <dbReference type="ChEBI" id="CHEBI:29950"/>
        <dbReference type="ChEBI" id="CHEBI:82612"/>
        <dbReference type="ChEBI" id="CHEBI:137386"/>
        <dbReference type="ChEBI" id="CHEBI:137387"/>
        <dbReference type="EC" id="2.1.1.63"/>
    </reaction>
</comment>
<organism evidence="13 14">
    <name type="scientific">Streptococcus parauberis</name>
    <dbReference type="NCBI Taxonomy" id="1348"/>
    <lineage>
        <taxon>Bacteria</taxon>
        <taxon>Bacillati</taxon>
        <taxon>Bacillota</taxon>
        <taxon>Bacilli</taxon>
        <taxon>Lactobacillales</taxon>
        <taxon>Streptococcaceae</taxon>
        <taxon>Streptococcus</taxon>
    </lineage>
</organism>
<evidence type="ECO:0000313" key="14">
    <source>
        <dbReference type="Proteomes" id="UP000217465"/>
    </source>
</evidence>
<dbReference type="Pfam" id="PF01035">
    <property type="entry name" value="DNA_binding_1"/>
    <property type="match status" value="1"/>
</dbReference>
<dbReference type="OrthoDB" id="9802228at2"/>
<dbReference type="GO" id="GO:0003908">
    <property type="term" value="F:methylated-DNA-[protein]-cysteine S-methyltransferase activity"/>
    <property type="evidence" value="ECO:0007669"/>
    <property type="project" value="UniProtKB-UniRule"/>
</dbReference>